<reference evidence="1 2" key="1">
    <citation type="submission" date="2021-04" db="EMBL/GenBank/DDBJ databases">
        <title>Nocardia tengchongensis.</title>
        <authorList>
            <person name="Zhuang k."/>
            <person name="Ran Y."/>
            <person name="Li W."/>
        </authorList>
    </citation>
    <scope>NUCLEOTIDE SEQUENCE [LARGE SCALE GENOMIC DNA]</scope>
    <source>
        <strain evidence="1 2">CFH S0057</strain>
    </source>
</reference>
<sequence>MTIDITTRAMTSDISPEYALREYRRGQAVWRLSWLPAYYLTHEQAQAGMELDEVLSDPAVVYDEAAQLWAADLATRLGIGVERAVILLAQRLAERLHREEWSEQGSDAPTAALLGWGAAVGHGAGSGARSQHLWR</sequence>
<dbReference type="RefSeq" id="WP_213555395.1">
    <property type="nucleotide sequence ID" value="NZ_JBHXAJ010000006.1"/>
</dbReference>
<proteinExistence type="predicted"/>
<organism evidence="1 2">
    <name type="scientific">Nocardia tengchongensis</name>
    <dbReference type="NCBI Taxonomy" id="2055889"/>
    <lineage>
        <taxon>Bacteria</taxon>
        <taxon>Bacillati</taxon>
        <taxon>Actinomycetota</taxon>
        <taxon>Actinomycetes</taxon>
        <taxon>Mycobacteriales</taxon>
        <taxon>Nocardiaceae</taxon>
        <taxon>Nocardia</taxon>
    </lineage>
</organism>
<accession>A0ABX8CIX3</accession>
<dbReference type="Proteomes" id="UP000683310">
    <property type="component" value="Chromosome"/>
</dbReference>
<gene>
    <name evidence="1" type="ORF">KHQ06_23460</name>
</gene>
<protein>
    <submittedName>
        <fullName evidence="1">Uncharacterized protein</fullName>
    </submittedName>
</protein>
<dbReference type="EMBL" id="CP074371">
    <property type="protein sequence ID" value="QVI19362.1"/>
    <property type="molecule type" value="Genomic_DNA"/>
</dbReference>
<keyword evidence="2" id="KW-1185">Reference proteome</keyword>
<evidence type="ECO:0000313" key="1">
    <source>
        <dbReference type="EMBL" id="QVI19362.1"/>
    </source>
</evidence>
<evidence type="ECO:0000313" key="2">
    <source>
        <dbReference type="Proteomes" id="UP000683310"/>
    </source>
</evidence>
<name>A0ABX8CIX3_9NOCA</name>